<keyword evidence="1" id="KW-0547">Nucleotide-binding</keyword>
<sequence>MMRVSIENLSFAWPGQARPVLNIDVFSLEAGERVLLQGPSGSGKSSLLSAISGVVDLPKSTVKVVGQDMGALTPQARDRFRANHIGMIFQGFNLIPWMTAEENVCLPLKFSKRRKAQLNKPAEQVAQGLMAALGLPEPLWQRCSSAQLSVGQQQRVAVARALMGAPELILADEPTSALDELAKHSFLDVMMAQVAKTGASLLMVSHDTTLAPHFDRVVQLSDINKFPQREAE</sequence>
<dbReference type="InterPro" id="IPR015854">
    <property type="entry name" value="ABC_transpr_LolD-like"/>
</dbReference>
<dbReference type="PANTHER" id="PTHR24220">
    <property type="entry name" value="IMPORT ATP-BINDING PROTEIN"/>
    <property type="match status" value="1"/>
</dbReference>
<keyword evidence="5" id="KW-1185">Reference proteome</keyword>
<dbReference type="AlphaFoldDB" id="A0A0P1EQZ1"/>
<organism evidence="4 5">
    <name type="scientific">Shimia marina</name>
    <dbReference type="NCBI Taxonomy" id="321267"/>
    <lineage>
        <taxon>Bacteria</taxon>
        <taxon>Pseudomonadati</taxon>
        <taxon>Pseudomonadota</taxon>
        <taxon>Alphaproteobacteria</taxon>
        <taxon>Rhodobacterales</taxon>
        <taxon>Roseobacteraceae</taxon>
    </lineage>
</organism>
<proteinExistence type="predicted"/>
<dbReference type="PROSITE" id="PS00211">
    <property type="entry name" value="ABC_TRANSPORTER_1"/>
    <property type="match status" value="1"/>
</dbReference>
<evidence type="ECO:0000256" key="2">
    <source>
        <dbReference type="ARBA" id="ARBA00022840"/>
    </source>
</evidence>
<protein>
    <submittedName>
        <fullName evidence="4">Putative ABC transporter ATP-binding protein/MT1014</fullName>
    </submittedName>
</protein>
<dbReference type="InterPro" id="IPR003439">
    <property type="entry name" value="ABC_transporter-like_ATP-bd"/>
</dbReference>
<feature type="domain" description="ABC transporter" evidence="3">
    <location>
        <begin position="4"/>
        <end position="231"/>
    </location>
</feature>
<dbReference type="Pfam" id="PF00005">
    <property type="entry name" value="ABC_tran"/>
    <property type="match status" value="1"/>
</dbReference>
<evidence type="ECO:0000313" key="5">
    <source>
        <dbReference type="Proteomes" id="UP000054823"/>
    </source>
</evidence>
<evidence type="ECO:0000313" key="4">
    <source>
        <dbReference type="EMBL" id="CUH52915.1"/>
    </source>
</evidence>
<dbReference type="InterPro" id="IPR027417">
    <property type="entry name" value="P-loop_NTPase"/>
</dbReference>
<dbReference type="PROSITE" id="PS50893">
    <property type="entry name" value="ABC_TRANSPORTER_2"/>
    <property type="match status" value="1"/>
</dbReference>
<dbReference type="EMBL" id="CYPW01000024">
    <property type="protein sequence ID" value="CUH52915.1"/>
    <property type="molecule type" value="Genomic_DNA"/>
</dbReference>
<reference evidence="4 5" key="1">
    <citation type="submission" date="2015-09" db="EMBL/GenBank/DDBJ databases">
        <authorList>
            <consortium name="Swine Surveillance"/>
        </authorList>
    </citation>
    <scope>NUCLEOTIDE SEQUENCE [LARGE SCALE GENOMIC DNA]</scope>
    <source>
        <strain evidence="4 5">CECT 7688</strain>
    </source>
</reference>
<dbReference type="STRING" id="321267.SHM7688_02362"/>
<dbReference type="Gene3D" id="3.40.50.300">
    <property type="entry name" value="P-loop containing nucleotide triphosphate hydrolases"/>
    <property type="match status" value="1"/>
</dbReference>
<dbReference type="SMART" id="SM00382">
    <property type="entry name" value="AAA"/>
    <property type="match status" value="1"/>
</dbReference>
<dbReference type="GO" id="GO:0022857">
    <property type="term" value="F:transmembrane transporter activity"/>
    <property type="evidence" value="ECO:0007669"/>
    <property type="project" value="TreeGrafter"/>
</dbReference>
<accession>A0A0P1EQZ1</accession>
<dbReference type="SUPFAM" id="SSF52540">
    <property type="entry name" value="P-loop containing nucleoside triphosphate hydrolases"/>
    <property type="match status" value="1"/>
</dbReference>
<evidence type="ECO:0000259" key="3">
    <source>
        <dbReference type="PROSITE" id="PS50893"/>
    </source>
</evidence>
<dbReference type="GO" id="GO:0005886">
    <property type="term" value="C:plasma membrane"/>
    <property type="evidence" value="ECO:0007669"/>
    <property type="project" value="TreeGrafter"/>
</dbReference>
<gene>
    <name evidence="4" type="ORF">SHM7688_02362</name>
</gene>
<dbReference type="GO" id="GO:0016887">
    <property type="term" value="F:ATP hydrolysis activity"/>
    <property type="evidence" value="ECO:0007669"/>
    <property type="project" value="InterPro"/>
</dbReference>
<dbReference type="RefSeq" id="WP_058240102.1">
    <property type="nucleotide sequence ID" value="NZ_FOMU01000003.1"/>
</dbReference>
<evidence type="ECO:0000256" key="1">
    <source>
        <dbReference type="ARBA" id="ARBA00022741"/>
    </source>
</evidence>
<dbReference type="InterPro" id="IPR017871">
    <property type="entry name" value="ABC_transporter-like_CS"/>
</dbReference>
<dbReference type="InterPro" id="IPR003593">
    <property type="entry name" value="AAA+_ATPase"/>
</dbReference>
<keyword evidence="2 4" id="KW-0067">ATP-binding</keyword>
<name>A0A0P1EQZ1_9RHOB</name>
<dbReference type="Proteomes" id="UP000054823">
    <property type="component" value="Unassembled WGS sequence"/>
</dbReference>
<dbReference type="PANTHER" id="PTHR24220:SF611">
    <property type="entry name" value="ATP-BINDING COMPONENT OF ABC TRANSPORTER-RELATED"/>
    <property type="match status" value="1"/>
</dbReference>
<dbReference type="GO" id="GO:0005524">
    <property type="term" value="F:ATP binding"/>
    <property type="evidence" value="ECO:0007669"/>
    <property type="project" value="UniProtKB-KW"/>
</dbReference>